<evidence type="ECO:0000256" key="3">
    <source>
        <dbReference type="ARBA" id="ARBA00022692"/>
    </source>
</evidence>
<protein>
    <submittedName>
        <fullName evidence="7">Branched-chain amino acid ABC transporter permease</fullName>
    </submittedName>
</protein>
<feature type="transmembrane region" description="Helical" evidence="6">
    <location>
        <begin position="139"/>
        <end position="157"/>
    </location>
</feature>
<evidence type="ECO:0000313" key="7">
    <source>
        <dbReference type="EMBL" id="MBR7798573.1"/>
    </source>
</evidence>
<dbReference type="PANTHER" id="PTHR30482">
    <property type="entry name" value="HIGH-AFFINITY BRANCHED-CHAIN AMINO ACID TRANSPORT SYSTEM PERMEASE"/>
    <property type="match status" value="1"/>
</dbReference>
<evidence type="ECO:0000256" key="6">
    <source>
        <dbReference type="SAM" id="Phobius"/>
    </source>
</evidence>
<dbReference type="Pfam" id="PF02653">
    <property type="entry name" value="BPD_transp_2"/>
    <property type="match status" value="1"/>
</dbReference>
<feature type="transmembrane region" description="Helical" evidence="6">
    <location>
        <begin position="223"/>
        <end position="249"/>
    </location>
</feature>
<comment type="caution">
    <text evidence="7">The sequence shown here is derived from an EMBL/GenBank/DDBJ whole genome shotgun (WGS) entry which is preliminary data.</text>
</comment>
<keyword evidence="2" id="KW-1003">Cell membrane</keyword>
<evidence type="ECO:0000256" key="4">
    <source>
        <dbReference type="ARBA" id="ARBA00022989"/>
    </source>
</evidence>
<evidence type="ECO:0000256" key="1">
    <source>
        <dbReference type="ARBA" id="ARBA00004651"/>
    </source>
</evidence>
<dbReference type="GO" id="GO:0005886">
    <property type="term" value="C:plasma membrane"/>
    <property type="evidence" value="ECO:0007669"/>
    <property type="project" value="UniProtKB-SubCell"/>
</dbReference>
<evidence type="ECO:0000313" key="8">
    <source>
        <dbReference type="Proteomes" id="UP000678545"/>
    </source>
</evidence>
<organism evidence="7 8">
    <name type="scientific">Undibacterium fentianense</name>
    <dbReference type="NCBI Taxonomy" id="2828728"/>
    <lineage>
        <taxon>Bacteria</taxon>
        <taxon>Pseudomonadati</taxon>
        <taxon>Pseudomonadota</taxon>
        <taxon>Betaproteobacteria</taxon>
        <taxon>Burkholderiales</taxon>
        <taxon>Oxalobacteraceae</taxon>
        <taxon>Undibacterium</taxon>
    </lineage>
</organism>
<dbReference type="GO" id="GO:0015658">
    <property type="term" value="F:branched-chain amino acid transmembrane transporter activity"/>
    <property type="evidence" value="ECO:0007669"/>
    <property type="project" value="InterPro"/>
</dbReference>
<accession>A0A941IC77</accession>
<dbReference type="InterPro" id="IPR043428">
    <property type="entry name" value="LivM-like"/>
</dbReference>
<proteinExistence type="predicted"/>
<keyword evidence="3 6" id="KW-0812">Transmembrane</keyword>
<evidence type="ECO:0000256" key="2">
    <source>
        <dbReference type="ARBA" id="ARBA00022475"/>
    </source>
</evidence>
<feature type="transmembrane region" description="Helical" evidence="6">
    <location>
        <begin position="261"/>
        <end position="284"/>
    </location>
</feature>
<feature type="transmembrane region" description="Helical" evidence="6">
    <location>
        <begin position="315"/>
        <end position="336"/>
    </location>
</feature>
<dbReference type="EMBL" id="JAGSPJ010000001">
    <property type="protein sequence ID" value="MBR7798573.1"/>
    <property type="molecule type" value="Genomic_DNA"/>
</dbReference>
<dbReference type="InterPro" id="IPR001851">
    <property type="entry name" value="ABC_transp_permease"/>
</dbReference>
<feature type="transmembrane region" description="Helical" evidence="6">
    <location>
        <begin position="356"/>
        <end position="375"/>
    </location>
</feature>
<keyword evidence="8" id="KW-1185">Reference proteome</keyword>
<comment type="subcellular location">
    <subcellularLocation>
        <location evidence="1">Cell membrane</location>
        <topology evidence="1">Multi-pass membrane protein</topology>
    </subcellularLocation>
</comment>
<keyword evidence="5 6" id="KW-0472">Membrane</keyword>
<name>A0A941IC77_9BURK</name>
<dbReference type="Proteomes" id="UP000678545">
    <property type="component" value="Unassembled WGS sequence"/>
</dbReference>
<evidence type="ECO:0000256" key="5">
    <source>
        <dbReference type="ARBA" id="ARBA00023136"/>
    </source>
</evidence>
<gene>
    <name evidence="7" type="ORF">KDM90_00930</name>
</gene>
<keyword evidence="4 6" id="KW-1133">Transmembrane helix</keyword>
<reference evidence="7" key="1">
    <citation type="submission" date="2021-04" db="EMBL/GenBank/DDBJ databases">
        <title>novel species isolated from subtropical streams in China.</title>
        <authorList>
            <person name="Lu H."/>
        </authorList>
    </citation>
    <scope>NUCLEOTIDE SEQUENCE</scope>
    <source>
        <strain evidence="7">FT137W</strain>
    </source>
</reference>
<feature type="transmembrane region" description="Helical" evidence="6">
    <location>
        <begin position="15"/>
        <end position="33"/>
    </location>
</feature>
<dbReference type="AlphaFoldDB" id="A0A941IC77"/>
<feature type="transmembrane region" description="Helical" evidence="6">
    <location>
        <begin position="45"/>
        <end position="69"/>
    </location>
</feature>
<dbReference type="PANTHER" id="PTHR30482:SF17">
    <property type="entry name" value="ABC TRANSPORTER ATP-BINDING PROTEIN"/>
    <property type="match status" value="1"/>
</dbReference>
<feature type="transmembrane region" description="Helical" evidence="6">
    <location>
        <begin position="188"/>
        <end position="211"/>
    </location>
</feature>
<dbReference type="CDD" id="cd06581">
    <property type="entry name" value="TM_PBP1_LivM_like"/>
    <property type="match status" value="1"/>
</dbReference>
<sequence>MVLGLSFNLLLGQTGLLSFGHAVFSGLGAFAAIHTLNRFGPSYGIFTALGLPLVSGLAGLSFGILVALISSKRSGLTFSMLSMAIGELLFVGAPVFPEIFGGEAGISGDRGLGVTCVHQSLFIPDSRSWCLSFGPTIEVSYLILVWTLLSTGAMFFLTRSPLGLLAKAARDNPERLAFLSYDPRVVRFLMICLSSFFAGLAGGLSALHFEIATEEAFSPLRSAAILLFVYIGGVNFFWGPIFGAILAVMMSVYLSEITPAWQFYLGLLFICTVILMPEGLLAGIGRRCQHALASWEEARSTQNTKAYLTRFAIKMCAFTLSIVGLLCLIELSYRWRHPIETNNLDTLFRSFSESKFIIASTFGAISTACGIWLLIRLNKTKIRQC</sequence>